<name>V8FYL9_9BURK</name>
<evidence type="ECO:0000256" key="3">
    <source>
        <dbReference type="ARBA" id="ARBA00013365"/>
    </source>
</evidence>
<dbReference type="OrthoDB" id="9773856at2"/>
<dbReference type="InterPro" id="IPR041796">
    <property type="entry name" value="Mre11_N"/>
</dbReference>
<dbReference type="PANTHER" id="PTHR30337">
    <property type="entry name" value="COMPONENT OF ATP-DEPENDENT DSDNA EXONUCLEASE"/>
    <property type="match status" value="1"/>
</dbReference>
<feature type="domain" description="Nuclease SbcCD subunit D C-terminal" evidence="9">
    <location>
        <begin position="332"/>
        <end position="426"/>
    </location>
</feature>
<dbReference type="AlphaFoldDB" id="V8FYL9"/>
<keyword evidence="6 7" id="KW-0269">Exonuclease</keyword>
<gene>
    <name evidence="7" type="primary">sbcD</name>
    <name evidence="10" type="ORF">V757_09870</name>
</gene>
<comment type="subunit">
    <text evidence="2 7">Heterodimer of SbcC and SbcD.</text>
</comment>
<comment type="similarity">
    <text evidence="1 7">Belongs to the SbcD family.</text>
</comment>
<dbReference type="Pfam" id="PF00149">
    <property type="entry name" value="Metallophos"/>
    <property type="match status" value="1"/>
</dbReference>
<evidence type="ECO:0000256" key="1">
    <source>
        <dbReference type="ARBA" id="ARBA00010555"/>
    </source>
</evidence>
<evidence type="ECO:0000313" key="10">
    <source>
        <dbReference type="EMBL" id="ETD68808.1"/>
    </source>
</evidence>
<dbReference type="RefSeq" id="WP_023952198.1">
    <property type="nucleotide sequence ID" value="NZ_AYSV01000101.1"/>
</dbReference>
<dbReference type="EMBL" id="AYSV01000101">
    <property type="protein sequence ID" value="ETD68808.1"/>
    <property type="molecule type" value="Genomic_DNA"/>
</dbReference>
<dbReference type="InterPro" id="IPR004593">
    <property type="entry name" value="SbcD"/>
</dbReference>
<evidence type="ECO:0000313" key="11">
    <source>
        <dbReference type="Proteomes" id="UP000018766"/>
    </source>
</evidence>
<dbReference type="CDD" id="cd00840">
    <property type="entry name" value="MPP_Mre11_N"/>
    <property type="match status" value="1"/>
</dbReference>
<evidence type="ECO:0000256" key="2">
    <source>
        <dbReference type="ARBA" id="ARBA00011322"/>
    </source>
</evidence>
<dbReference type="PATRIC" id="fig|1414851.3.peg.2056"/>
<dbReference type="PANTHER" id="PTHR30337:SF0">
    <property type="entry name" value="NUCLEASE SBCCD SUBUNIT D"/>
    <property type="match status" value="1"/>
</dbReference>
<dbReference type="Gene3D" id="3.30.160.720">
    <property type="match status" value="1"/>
</dbReference>
<proteinExistence type="inferred from homology"/>
<dbReference type="Proteomes" id="UP000018766">
    <property type="component" value="Unassembled WGS sequence"/>
</dbReference>
<keyword evidence="7" id="KW-0255">Endonuclease</keyword>
<evidence type="ECO:0000259" key="8">
    <source>
        <dbReference type="Pfam" id="PF00149"/>
    </source>
</evidence>
<keyword evidence="11" id="KW-1185">Reference proteome</keyword>
<evidence type="ECO:0000256" key="7">
    <source>
        <dbReference type="RuleBase" id="RU363069"/>
    </source>
</evidence>
<protein>
    <recommendedName>
        <fullName evidence="3 7">Nuclease SbcCD subunit D</fullName>
    </recommendedName>
</protein>
<reference evidence="10 11" key="1">
    <citation type="submission" date="2013-11" db="EMBL/GenBank/DDBJ databases">
        <title>Genomic analysis of Pelistega sp. HM-7.</title>
        <authorList>
            <person name="Kumbhare S.V."/>
            <person name="Shetty S.A."/>
            <person name="Sharma O."/>
            <person name="Dhotre D.P."/>
        </authorList>
    </citation>
    <scope>NUCLEOTIDE SEQUENCE [LARGE SCALE GENOMIC DNA]</scope>
    <source>
        <strain evidence="10 11">HM-7</strain>
    </source>
</reference>
<evidence type="ECO:0000259" key="9">
    <source>
        <dbReference type="Pfam" id="PF12320"/>
    </source>
</evidence>
<dbReference type="InterPro" id="IPR050535">
    <property type="entry name" value="DNA_Repair-Maintenance_Comp"/>
</dbReference>
<dbReference type="Pfam" id="PF12320">
    <property type="entry name" value="SbcD_C"/>
    <property type="match status" value="1"/>
</dbReference>
<sequence length="456" mass="51426">MKPQHTLRLLHTSDWHLGATLYGRKRDEEFSQFLDWLLNTIHQQQADILIIAGDIFDTVAPSNTAQAIYYRFLTQLQHSPCRHIIIVGGNHDSASFLNAPKTLLATLNIHVVGAITHDLNDELIVLRNGHTVEAIICAVPYLRDKDIRTATVGESSEDKINLLTRNIKQHYHDLANLALQKREQFLLEQKESIIPIIGTGHLFAAGGQTIEGDGVRDIYIGNLGGVSSETFPSSLDYVALGHLHIPQIVNKNPIIRYSGSPIPMGFGEATQQKIIIQIDFHTKASKPDTPLAHPMSLHHSVHEHQPSLILDDVATPELTSPIQSISTLPIPCFQALRRLKGNLAEITQQINDLKNEKIWLEIDYNGEEIISDLREQLSRLVEGSHLEILRIKNNRLVEQTLSPTHHQETLDDLTPLQVFERCLEAHHVTHEQCEELIHAYQEIMQSLVTEQHQSQN</sequence>
<comment type="caution">
    <text evidence="10">The sequence shown here is derived from an EMBL/GenBank/DDBJ whole genome shotgun (WGS) entry which is preliminary data.</text>
</comment>
<comment type="function">
    <text evidence="7">SbcCD cleaves DNA hairpin structures. These structures can inhibit DNA replication and are intermediates in certain DNA recombination reactions. The complex acts as a 3'-&gt;5' double strand exonuclease that can open hairpins. It also has a 5' single-strand endonuclease activity.</text>
</comment>
<dbReference type="GO" id="GO:0004519">
    <property type="term" value="F:endonuclease activity"/>
    <property type="evidence" value="ECO:0007669"/>
    <property type="project" value="UniProtKB-KW"/>
</dbReference>
<feature type="coiled-coil region" evidence="7">
    <location>
        <begin position="336"/>
        <end position="363"/>
    </location>
</feature>
<dbReference type="GO" id="GO:0008408">
    <property type="term" value="F:3'-5' exonuclease activity"/>
    <property type="evidence" value="ECO:0007669"/>
    <property type="project" value="InterPro"/>
</dbReference>
<accession>V8FYL9</accession>
<dbReference type="NCBIfam" id="TIGR00619">
    <property type="entry name" value="sbcd"/>
    <property type="match status" value="1"/>
</dbReference>
<organism evidence="10 11">
    <name type="scientific">Pelistega indica</name>
    <dbReference type="NCBI Taxonomy" id="1414851"/>
    <lineage>
        <taxon>Bacteria</taxon>
        <taxon>Pseudomonadati</taxon>
        <taxon>Pseudomonadota</taxon>
        <taxon>Betaproteobacteria</taxon>
        <taxon>Burkholderiales</taxon>
        <taxon>Alcaligenaceae</taxon>
        <taxon>Pelistega</taxon>
    </lineage>
</organism>
<keyword evidence="7" id="KW-0235">DNA replication</keyword>
<keyword evidence="5 7" id="KW-0378">Hydrolase</keyword>
<dbReference type="GO" id="GO:0006260">
    <property type="term" value="P:DNA replication"/>
    <property type="evidence" value="ECO:0007669"/>
    <property type="project" value="UniProtKB-KW"/>
</dbReference>
<evidence type="ECO:0000256" key="4">
    <source>
        <dbReference type="ARBA" id="ARBA00022722"/>
    </source>
</evidence>
<dbReference type="InterPro" id="IPR026843">
    <property type="entry name" value="SbcD_C"/>
</dbReference>
<keyword evidence="4 7" id="KW-0540">Nuclease</keyword>
<dbReference type="InterPro" id="IPR004843">
    <property type="entry name" value="Calcineurin-like_PHP"/>
</dbReference>
<dbReference type="Gene3D" id="3.60.21.10">
    <property type="match status" value="1"/>
</dbReference>
<keyword evidence="7" id="KW-0233">DNA recombination</keyword>
<evidence type="ECO:0000256" key="5">
    <source>
        <dbReference type="ARBA" id="ARBA00022801"/>
    </source>
</evidence>
<dbReference type="InterPro" id="IPR029052">
    <property type="entry name" value="Metallo-depent_PP-like"/>
</dbReference>
<keyword evidence="7" id="KW-0175">Coiled coil</keyword>
<dbReference type="SUPFAM" id="SSF56300">
    <property type="entry name" value="Metallo-dependent phosphatases"/>
    <property type="match status" value="1"/>
</dbReference>
<dbReference type="GO" id="GO:0006310">
    <property type="term" value="P:DNA recombination"/>
    <property type="evidence" value="ECO:0007669"/>
    <property type="project" value="UniProtKB-KW"/>
</dbReference>
<feature type="domain" description="Calcineurin-like phosphoesterase" evidence="8">
    <location>
        <begin position="7"/>
        <end position="246"/>
    </location>
</feature>
<evidence type="ECO:0000256" key="6">
    <source>
        <dbReference type="ARBA" id="ARBA00022839"/>
    </source>
</evidence>